<keyword evidence="2" id="KW-1185">Reference proteome</keyword>
<dbReference type="EMBL" id="MU167520">
    <property type="protein sequence ID" value="KAG0139811.1"/>
    <property type="molecule type" value="Genomic_DNA"/>
</dbReference>
<gene>
    <name evidence="1" type="ORF">CROQUDRAFT_101028</name>
</gene>
<sequence>MELGFTPSQYNQSLYVYRHGNDTCIIWLHMDNGAVMGSSDSLLQEISGKLGKQPQQ</sequence>
<evidence type="ECO:0000313" key="1">
    <source>
        <dbReference type="EMBL" id="KAG0139811.1"/>
    </source>
</evidence>
<dbReference type="OrthoDB" id="7691805at2759"/>
<dbReference type="AlphaFoldDB" id="A0A9P6N5P9"/>
<comment type="caution">
    <text evidence="1">The sequence shown here is derived from an EMBL/GenBank/DDBJ whole genome shotgun (WGS) entry which is preliminary data.</text>
</comment>
<accession>A0A9P6N5P9</accession>
<protein>
    <submittedName>
        <fullName evidence="1">Uncharacterized protein</fullName>
    </submittedName>
</protein>
<dbReference type="Proteomes" id="UP000886653">
    <property type="component" value="Unassembled WGS sequence"/>
</dbReference>
<organism evidence="1 2">
    <name type="scientific">Cronartium quercuum f. sp. fusiforme G11</name>
    <dbReference type="NCBI Taxonomy" id="708437"/>
    <lineage>
        <taxon>Eukaryota</taxon>
        <taxon>Fungi</taxon>
        <taxon>Dikarya</taxon>
        <taxon>Basidiomycota</taxon>
        <taxon>Pucciniomycotina</taxon>
        <taxon>Pucciniomycetes</taxon>
        <taxon>Pucciniales</taxon>
        <taxon>Coleosporiaceae</taxon>
        <taxon>Cronartium</taxon>
    </lineage>
</organism>
<reference evidence="1" key="1">
    <citation type="submission" date="2013-11" db="EMBL/GenBank/DDBJ databases">
        <title>Genome sequence of the fusiform rust pathogen reveals effectors for host alternation and coevolution with pine.</title>
        <authorList>
            <consortium name="DOE Joint Genome Institute"/>
            <person name="Smith K."/>
            <person name="Pendleton A."/>
            <person name="Kubisiak T."/>
            <person name="Anderson C."/>
            <person name="Salamov A."/>
            <person name="Aerts A."/>
            <person name="Riley R."/>
            <person name="Clum A."/>
            <person name="Lindquist E."/>
            <person name="Ence D."/>
            <person name="Campbell M."/>
            <person name="Kronenberg Z."/>
            <person name="Feau N."/>
            <person name="Dhillon B."/>
            <person name="Hamelin R."/>
            <person name="Burleigh J."/>
            <person name="Smith J."/>
            <person name="Yandell M."/>
            <person name="Nelson C."/>
            <person name="Grigoriev I."/>
            <person name="Davis J."/>
        </authorList>
    </citation>
    <scope>NUCLEOTIDE SEQUENCE</scope>
    <source>
        <strain evidence="1">G11</strain>
    </source>
</reference>
<evidence type="ECO:0000313" key="2">
    <source>
        <dbReference type="Proteomes" id="UP000886653"/>
    </source>
</evidence>
<proteinExistence type="predicted"/>
<name>A0A9P6N5P9_9BASI</name>